<dbReference type="PROSITE" id="PS50887">
    <property type="entry name" value="GGDEF"/>
    <property type="match status" value="1"/>
</dbReference>
<dbReference type="OrthoDB" id="197861at2"/>
<dbReference type="SMART" id="SM00267">
    <property type="entry name" value="GGDEF"/>
    <property type="match status" value="1"/>
</dbReference>
<dbReference type="CDD" id="cd12915">
    <property type="entry name" value="PDC2_DGC_like"/>
    <property type="match status" value="1"/>
</dbReference>
<evidence type="ECO:0000259" key="3">
    <source>
        <dbReference type="PROSITE" id="PS50113"/>
    </source>
</evidence>
<dbReference type="CDD" id="cd00130">
    <property type="entry name" value="PAS"/>
    <property type="match status" value="2"/>
</dbReference>
<evidence type="ECO:0000259" key="2">
    <source>
        <dbReference type="PROSITE" id="PS50112"/>
    </source>
</evidence>
<feature type="domain" description="PAC" evidence="3">
    <location>
        <begin position="390"/>
        <end position="441"/>
    </location>
</feature>
<dbReference type="InterPro" id="IPR043128">
    <property type="entry name" value="Rev_trsase/Diguanyl_cyclase"/>
</dbReference>
<dbReference type="EMBL" id="VTFT01000001">
    <property type="protein sequence ID" value="TYT25491.1"/>
    <property type="molecule type" value="Genomic_DNA"/>
</dbReference>
<dbReference type="InterPro" id="IPR035965">
    <property type="entry name" value="PAS-like_dom_sf"/>
</dbReference>
<dbReference type="SMART" id="SM00052">
    <property type="entry name" value="EAL"/>
    <property type="match status" value="1"/>
</dbReference>
<dbReference type="Pfam" id="PF13426">
    <property type="entry name" value="PAS_9"/>
    <property type="match status" value="1"/>
</dbReference>
<feature type="domain" description="PAS" evidence="2">
    <location>
        <begin position="442"/>
        <end position="513"/>
    </location>
</feature>
<keyword evidence="1" id="KW-1133">Transmembrane helix</keyword>
<dbReference type="Pfam" id="PF00563">
    <property type="entry name" value="EAL"/>
    <property type="match status" value="1"/>
</dbReference>
<evidence type="ECO:0000259" key="4">
    <source>
        <dbReference type="PROSITE" id="PS50883"/>
    </source>
</evidence>
<dbReference type="CDD" id="cd01948">
    <property type="entry name" value="EAL"/>
    <property type="match status" value="1"/>
</dbReference>
<dbReference type="SUPFAM" id="SSF55073">
    <property type="entry name" value="Nucleotide cyclase"/>
    <property type="match status" value="1"/>
</dbReference>
<dbReference type="Pfam" id="PF00990">
    <property type="entry name" value="GGDEF"/>
    <property type="match status" value="1"/>
</dbReference>
<dbReference type="Gene3D" id="3.30.450.20">
    <property type="entry name" value="PAS domain"/>
    <property type="match status" value="3"/>
</dbReference>
<dbReference type="InterPro" id="IPR052155">
    <property type="entry name" value="Biofilm_reg_signaling"/>
</dbReference>
<dbReference type="Pfam" id="PF08447">
    <property type="entry name" value="PAS_3"/>
    <property type="match status" value="1"/>
</dbReference>
<dbReference type="RefSeq" id="WP_149102042.1">
    <property type="nucleotide sequence ID" value="NZ_VTFT01000001.1"/>
</dbReference>
<dbReference type="SUPFAM" id="SSF55785">
    <property type="entry name" value="PYP-like sensor domain (PAS domain)"/>
    <property type="match status" value="2"/>
</dbReference>
<dbReference type="AlphaFoldDB" id="A0A5D4XNX9"/>
<dbReference type="InterPro" id="IPR000160">
    <property type="entry name" value="GGDEF_dom"/>
</dbReference>
<evidence type="ECO:0000259" key="5">
    <source>
        <dbReference type="PROSITE" id="PS50887"/>
    </source>
</evidence>
<organism evidence="6 7">
    <name type="scientific">Luteimonas viscosa</name>
    <dbReference type="NCBI Taxonomy" id="1132694"/>
    <lineage>
        <taxon>Bacteria</taxon>
        <taxon>Pseudomonadati</taxon>
        <taxon>Pseudomonadota</taxon>
        <taxon>Gammaproteobacteria</taxon>
        <taxon>Lysobacterales</taxon>
        <taxon>Lysobacteraceae</taxon>
        <taxon>Luteimonas</taxon>
    </lineage>
</organism>
<reference evidence="6 7" key="1">
    <citation type="submission" date="2019-08" db="EMBL/GenBank/DDBJ databases">
        <title>Luteimonas viscosus sp. nov., isolated from soil of a sunflower field.</title>
        <authorList>
            <person name="Jianli Z."/>
            <person name="Ying Z."/>
        </authorList>
    </citation>
    <scope>NUCLEOTIDE SEQUENCE [LARGE SCALE GENOMIC DNA]</scope>
    <source>
        <strain evidence="6 7">XBU10</strain>
    </source>
</reference>
<feature type="domain" description="EAL" evidence="4">
    <location>
        <begin position="733"/>
        <end position="987"/>
    </location>
</feature>
<dbReference type="InterPro" id="IPR029787">
    <property type="entry name" value="Nucleotide_cyclase"/>
</dbReference>
<dbReference type="PROSITE" id="PS50112">
    <property type="entry name" value="PAS"/>
    <property type="match status" value="2"/>
</dbReference>
<dbReference type="PANTHER" id="PTHR44757">
    <property type="entry name" value="DIGUANYLATE CYCLASE DGCP"/>
    <property type="match status" value="1"/>
</dbReference>
<dbReference type="SUPFAM" id="SSF141868">
    <property type="entry name" value="EAL domain-like"/>
    <property type="match status" value="1"/>
</dbReference>
<name>A0A5D4XNX9_9GAMM</name>
<dbReference type="Gene3D" id="3.20.20.450">
    <property type="entry name" value="EAL domain"/>
    <property type="match status" value="1"/>
</dbReference>
<feature type="domain" description="GGDEF" evidence="5">
    <location>
        <begin position="595"/>
        <end position="730"/>
    </location>
</feature>
<dbReference type="Proteomes" id="UP000324973">
    <property type="component" value="Unassembled WGS sequence"/>
</dbReference>
<dbReference type="Gene3D" id="2.10.70.100">
    <property type="match status" value="1"/>
</dbReference>
<dbReference type="InterPro" id="IPR035919">
    <property type="entry name" value="EAL_sf"/>
</dbReference>
<evidence type="ECO:0000313" key="6">
    <source>
        <dbReference type="EMBL" id="TYT25491.1"/>
    </source>
</evidence>
<dbReference type="InterPro" id="IPR000014">
    <property type="entry name" value="PAS"/>
</dbReference>
<dbReference type="InterPro" id="IPR000700">
    <property type="entry name" value="PAS-assoc_C"/>
</dbReference>
<dbReference type="InterPro" id="IPR001633">
    <property type="entry name" value="EAL_dom"/>
</dbReference>
<keyword evidence="1" id="KW-0472">Membrane</keyword>
<dbReference type="PROSITE" id="PS50113">
    <property type="entry name" value="PAC"/>
    <property type="match status" value="1"/>
</dbReference>
<dbReference type="PROSITE" id="PS50883">
    <property type="entry name" value="EAL"/>
    <property type="match status" value="1"/>
</dbReference>
<protein>
    <submittedName>
        <fullName evidence="6">EAL domain-containing protein</fullName>
    </submittedName>
</protein>
<keyword evidence="1" id="KW-0812">Transmembrane</keyword>
<evidence type="ECO:0000256" key="1">
    <source>
        <dbReference type="SAM" id="Phobius"/>
    </source>
</evidence>
<feature type="transmembrane region" description="Helical" evidence="1">
    <location>
        <begin position="276"/>
        <end position="295"/>
    </location>
</feature>
<dbReference type="NCBIfam" id="TIGR00229">
    <property type="entry name" value="sensory_box"/>
    <property type="match status" value="2"/>
</dbReference>
<gene>
    <name evidence="6" type="ORF">FZO89_04000</name>
</gene>
<accession>A0A5D4XNX9</accession>
<dbReference type="SMART" id="SM00091">
    <property type="entry name" value="PAS"/>
    <property type="match status" value="2"/>
</dbReference>
<keyword evidence="7" id="KW-1185">Reference proteome</keyword>
<feature type="domain" description="PAS" evidence="2">
    <location>
        <begin position="315"/>
        <end position="387"/>
    </location>
</feature>
<feature type="transmembrane region" description="Helical" evidence="1">
    <location>
        <begin position="15"/>
        <end position="36"/>
    </location>
</feature>
<comment type="caution">
    <text evidence="6">The sequence shown here is derived from an EMBL/GenBank/DDBJ whole genome shotgun (WGS) entry which is preliminary data.</text>
</comment>
<proteinExistence type="predicted"/>
<dbReference type="InterPro" id="IPR013655">
    <property type="entry name" value="PAS_fold_3"/>
</dbReference>
<dbReference type="PANTHER" id="PTHR44757:SF2">
    <property type="entry name" value="BIOFILM ARCHITECTURE MAINTENANCE PROTEIN MBAA"/>
    <property type="match status" value="1"/>
</dbReference>
<sequence length="987" mass="106606">MAADPLARSPGSASTVRTVGIGLGLVLMAGLAVLLLQDRQARLDAAHRQSLALATGVDRLLHYGLRNLSRAMEGIAADAATWAVAAPGQEGALVEEAIAGVAARHPELHSIVLVDSNGAALSTGMGDPELPQWIPHARTEAGLTLGSLQEDGHGGWWLRLAAPFSDGRWLLARLETTEIEGMIRDLDIGRDGNVTVLDGEGVVLAYAPDAGAARFVGRRIGVPADVRNRAGTMSRQSTSSLDGIERAQAFSATSGYSVVVTAGIGMEEAMAPWHRLAAIASAIALLYWAGLAYLMRRLSAAARAQAGLMDELHAQAHWLDQAQQAARTGVWRVEPDDQTIRVSAHTAAMFGFEPVDMMQPAQVFFDRIHRDDRARVEALFAEAQRTGTPYVAEYRVVSGNGQERWISARGGIAGDDRGGRRLAGTVVDITDRHEAQARIERAEAQFRALFERNPLSFFVFDAKTLRFLAVNQAAVASYGYSVEEFLSMSILDIRPPDEVEAVLASMRRRSPEQDVDGVWTHMRSDGSRLEARVFSSSIEFGGRAARLVLAEDVSDRVAYERDLAWRATHDATTGLSTLAALCEQLDAMVADGRTRRYAVAYLRLRELELVATTLGQRVGEEVLREIAARIAMVGVEYGLAGYWPGQSFVVVALDPSRGAAMLAALEQAMAAPVDMESGAHPIEASIGIAEGPEPGETAEQVAGHAALAALQAWQDQVPTLPYDRAMAAQAAERMALARRLREALDKREFELHFQPIHRLSDDRVVAVEALLRWRQHDGGYVPPDVFVPLAEASGLILPIGQWVLEEAARSHGRLAGRGLDHVAIAVNVSAVQLLTEGLSEAIVGLQRKYGLPAGALHVELTESVVLRRPQAARVGMLQLRAAGVRISIDDFGTGFSSMAYLRDLPLDCLKIDRSFVRQVHADERNASICRALIALARGLGLGTIAEGVESAEELEWLRRNGCEQAQGYHLGRPVPLERLLDSIGGPG</sequence>
<dbReference type="Gene3D" id="3.30.70.270">
    <property type="match status" value="1"/>
</dbReference>
<evidence type="ECO:0000313" key="7">
    <source>
        <dbReference type="Proteomes" id="UP000324973"/>
    </source>
</evidence>